<proteinExistence type="predicted"/>
<evidence type="ECO:0000313" key="1">
    <source>
        <dbReference type="EMBL" id="KAK3078875.1"/>
    </source>
</evidence>
<accession>A0ACC3DQ73</accession>
<keyword evidence="2" id="KW-1185">Reference proteome</keyword>
<evidence type="ECO:0000313" key="2">
    <source>
        <dbReference type="Proteomes" id="UP001186974"/>
    </source>
</evidence>
<sequence>MAAALTSLRSIVARQNVQSVADEIRLPNQRNETVPAVPLVLPPIEAALKILRKSR</sequence>
<comment type="caution">
    <text evidence="1">The sequence shown here is derived from an EMBL/GenBank/DDBJ whole genome shotgun (WGS) entry which is preliminary data.</text>
</comment>
<dbReference type="Proteomes" id="UP001186974">
    <property type="component" value="Unassembled WGS sequence"/>
</dbReference>
<gene>
    <name evidence="1" type="ORF">LTS18_006402</name>
</gene>
<organism evidence="1 2">
    <name type="scientific">Coniosporium uncinatum</name>
    <dbReference type="NCBI Taxonomy" id="93489"/>
    <lineage>
        <taxon>Eukaryota</taxon>
        <taxon>Fungi</taxon>
        <taxon>Dikarya</taxon>
        <taxon>Ascomycota</taxon>
        <taxon>Pezizomycotina</taxon>
        <taxon>Dothideomycetes</taxon>
        <taxon>Dothideomycetes incertae sedis</taxon>
        <taxon>Coniosporium</taxon>
    </lineage>
</organism>
<feature type="non-terminal residue" evidence="1">
    <location>
        <position position="55"/>
    </location>
</feature>
<name>A0ACC3DQ73_9PEZI</name>
<protein>
    <submittedName>
        <fullName evidence="1">Uncharacterized protein</fullName>
    </submittedName>
</protein>
<dbReference type="EMBL" id="JAWDJW010001549">
    <property type="protein sequence ID" value="KAK3078875.1"/>
    <property type="molecule type" value="Genomic_DNA"/>
</dbReference>
<reference evidence="1" key="1">
    <citation type="submission" date="2024-09" db="EMBL/GenBank/DDBJ databases">
        <title>Black Yeasts Isolated from many extreme environments.</title>
        <authorList>
            <person name="Coleine C."/>
            <person name="Stajich J.E."/>
            <person name="Selbmann L."/>
        </authorList>
    </citation>
    <scope>NUCLEOTIDE SEQUENCE</scope>
    <source>
        <strain evidence="1">CCFEE 5737</strain>
    </source>
</reference>